<dbReference type="EnsemblMetazoa" id="XM_038200036.1">
    <property type="protein sequence ID" value="XP_038055964.1"/>
    <property type="gene ID" value="LOC119727954"/>
</dbReference>
<accession>A0A913ZWS4</accession>
<proteinExistence type="predicted"/>
<dbReference type="RefSeq" id="XP_038055964.1">
    <property type="nucleotide sequence ID" value="XM_038200036.1"/>
</dbReference>
<evidence type="ECO:0000313" key="2">
    <source>
        <dbReference type="EnsemblMetazoa" id="XP_038055964.1"/>
    </source>
</evidence>
<protein>
    <submittedName>
        <fullName evidence="2">Uncharacterized protein</fullName>
    </submittedName>
</protein>
<organism evidence="2 3">
    <name type="scientific">Patiria miniata</name>
    <name type="common">Bat star</name>
    <name type="synonym">Asterina miniata</name>
    <dbReference type="NCBI Taxonomy" id="46514"/>
    <lineage>
        <taxon>Eukaryota</taxon>
        <taxon>Metazoa</taxon>
        <taxon>Echinodermata</taxon>
        <taxon>Eleutherozoa</taxon>
        <taxon>Asterozoa</taxon>
        <taxon>Asteroidea</taxon>
        <taxon>Valvatacea</taxon>
        <taxon>Valvatida</taxon>
        <taxon>Asterinidae</taxon>
        <taxon>Patiria</taxon>
    </lineage>
</organism>
<evidence type="ECO:0000313" key="3">
    <source>
        <dbReference type="Proteomes" id="UP000887568"/>
    </source>
</evidence>
<keyword evidence="3" id="KW-1185">Reference proteome</keyword>
<sequence>MAPGQVTAMIPPAKMAKPPSPPPTTPRPFHTDPPTTQKDSPGAATIPPAMHLDTTSNNHPPTAIPAPNGSRPHSTSSTSPLATQCPRPQGALPSTPWSLNLQPALSSPTHTYHVSLNSTDQTTNMVEQWGL</sequence>
<name>A0A913ZWS4_PATMI</name>
<feature type="compositionally biased region" description="Polar residues" evidence="1">
    <location>
        <begin position="71"/>
        <end position="82"/>
    </location>
</feature>
<feature type="region of interest" description="Disordered" evidence="1">
    <location>
        <begin position="1"/>
        <end position="97"/>
    </location>
</feature>
<dbReference type="Proteomes" id="UP000887568">
    <property type="component" value="Unplaced"/>
</dbReference>
<dbReference type="AlphaFoldDB" id="A0A913ZWS4"/>
<evidence type="ECO:0000256" key="1">
    <source>
        <dbReference type="SAM" id="MobiDB-lite"/>
    </source>
</evidence>
<dbReference type="GeneID" id="119727954"/>
<reference evidence="2" key="1">
    <citation type="submission" date="2022-11" db="UniProtKB">
        <authorList>
            <consortium name="EnsemblMetazoa"/>
        </authorList>
    </citation>
    <scope>IDENTIFICATION</scope>
</reference>